<dbReference type="GO" id="GO:0005452">
    <property type="term" value="F:solute:inorganic anion antiporter activity"/>
    <property type="evidence" value="ECO:0007669"/>
    <property type="project" value="InterPro"/>
</dbReference>
<dbReference type="FunFam" id="1.10.287.570:FF:000001">
    <property type="entry name" value="Anion exchange protein"/>
    <property type="match status" value="1"/>
</dbReference>
<dbReference type="FunFam" id="3.40.930.10:FF:000020">
    <property type="entry name" value="Anion exchange protein"/>
    <property type="match status" value="1"/>
</dbReference>
<dbReference type="STRING" id="37003.ENSKMAP00000028059"/>
<dbReference type="GeneTree" id="ENSGT00940000157423"/>
<feature type="transmembrane region" description="Helical" evidence="11">
    <location>
        <begin position="717"/>
        <end position="736"/>
    </location>
</feature>
<keyword evidence="9 11" id="KW-0472">Membrane</keyword>
<dbReference type="GO" id="GO:0051453">
    <property type="term" value="P:regulation of intracellular pH"/>
    <property type="evidence" value="ECO:0007669"/>
    <property type="project" value="TreeGrafter"/>
</dbReference>
<protein>
    <recommendedName>
        <fullName evidence="11">Anion exchange protein</fullName>
    </recommendedName>
</protein>
<feature type="transmembrane region" description="Helical" evidence="11">
    <location>
        <begin position="400"/>
        <end position="425"/>
    </location>
</feature>
<feature type="transmembrane region" description="Helical" evidence="11">
    <location>
        <begin position="432"/>
        <end position="450"/>
    </location>
</feature>
<accession>A0A3Q3BPK4</accession>
<feature type="transmembrane region" description="Helical" evidence="11">
    <location>
        <begin position="593"/>
        <end position="614"/>
    </location>
</feature>
<feature type="domain" description="Band 3 cytoplasmic" evidence="13">
    <location>
        <begin position="126"/>
        <end position="233"/>
    </location>
</feature>
<evidence type="ECO:0000256" key="10">
    <source>
        <dbReference type="ARBA" id="ARBA00049347"/>
    </source>
</evidence>
<evidence type="ECO:0000256" key="9">
    <source>
        <dbReference type="ARBA" id="ARBA00023136"/>
    </source>
</evidence>
<evidence type="ECO:0000256" key="5">
    <source>
        <dbReference type="ARBA" id="ARBA00022681"/>
    </source>
</evidence>
<dbReference type="GO" id="GO:0070509">
    <property type="term" value="P:calcium ion import"/>
    <property type="evidence" value="ECO:0007669"/>
    <property type="project" value="Ensembl"/>
</dbReference>
<evidence type="ECO:0000256" key="6">
    <source>
        <dbReference type="ARBA" id="ARBA00022692"/>
    </source>
</evidence>
<reference evidence="14" key="2">
    <citation type="submission" date="2025-09" db="UniProtKB">
        <authorList>
            <consortium name="Ensembl"/>
        </authorList>
    </citation>
    <scope>IDENTIFICATION</scope>
</reference>
<dbReference type="InterPro" id="IPR018241">
    <property type="entry name" value="Anion_exchange_CS"/>
</dbReference>
<dbReference type="OMA" id="YSHFPIW"/>
<feature type="domain" description="Band 3 cytoplasmic" evidence="13">
    <location>
        <begin position="3"/>
        <end position="106"/>
    </location>
</feature>
<feature type="transmembrane region" description="Helical" evidence="11">
    <location>
        <begin position="691"/>
        <end position="710"/>
    </location>
</feature>
<dbReference type="InterPro" id="IPR003020">
    <property type="entry name" value="HCO3_transpt_euk"/>
</dbReference>
<feature type="transmembrane region" description="Helical" evidence="11">
    <location>
        <begin position="358"/>
        <end position="380"/>
    </location>
</feature>
<dbReference type="PROSITE" id="PS00219">
    <property type="entry name" value="ANION_EXCHANGER_1"/>
    <property type="match status" value="1"/>
</dbReference>
<keyword evidence="7 11" id="KW-1133">Transmembrane helix</keyword>
<dbReference type="InterPro" id="IPR016152">
    <property type="entry name" value="PTrfase/Anion_transptr"/>
</dbReference>
<feature type="transmembrane region" description="Helical" evidence="11">
    <location>
        <begin position="635"/>
        <end position="658"/>
    </location>
</feature>
<evidence type="ECO:0000259" key="13">
    <source>
        <dbReference type="Pfam" id="PF07565"/>
    </source>
</evidence>
<organism evidence="14 15">
    <name type="scientific">Kryptolebias marmoratus</name>
    <name type="common">Mangrove killifish</name>
    <name type="synonym">Rivulus marmoratus</name>
    <dbReference type="NCBI Taxonomy" id="37003"/>
    <lineage>
        <taxon>Eukaryota</taxon>
        <taxon>Metazoa</taxon>
        <taxon>Chordata</taxon>
        <taxon>Craniata</taxon>
        <taxon>Vertebrata</taxon>
        <taxon>Euteleostomi</taxon>
        <taxon>Actinopterygii</taxon>
        <taxon>Neopterygii</taxon>
        <taxon>Teleostei</taxon>
        <taxon>Neoteleostei</taxon>
        <taxon>Acanthomorphata</taxon>
        <taxon>Ovalentaria</taxon>
        <taxon>Atherinomorphae</taxon>
        <taxon>Cyprinodontiformes</taxon>
        <taxon>Rivulidae</taxon>
        <taxon>Kryptolebias</taxon>
    </lineage>
</organism>
<feature type="transmembrane region" description="Helical" evidence="11">
    <location>
        <begin position="505"/>
        <end position="522"/>
    </location>
</feature>
<feature type="transmembrane region" description="Helical" evidence="11">
    <location>
        <begin position="763"/>
        <end position="780"/>
    </location>
</feature>
<feature type="domain" description="Bicarbonate transporter-like transmembrane" evidence="12">
    <location>
        <begin position="286"/>
        <end position="819"/>
    </location>
</feature>
<dbReference type="GeneID" id="108246271"/>
<evidence type="ECO:0000259" key="12">
    <source>
        <dbReference type="Pfam" id="PF00955"/>
    </source>
</evidence>
<dbReference type="InterPro" id="IPR011531">
    <property type="entry name" value="HCO3_transpt-like_TM_dom"/>
</dbReference>
<dbReference type="CTD" id="561787"/>
<evidence type="ECO:0000256" key="2">
    <source>
        <dbReference type="ARBA" id="ARBA00010993"/>
    </source>
</evidence>
<dbReference type="Ensembl" id="ENSKMAT00000028412.1">
    <property type="protein sequence ID" value="ENSKMAP00000028059.1"/>
    <property type="gene ID" value="ENSKMAG00000020820.1"/>
</dbReference>
<proteinExistence type="inferred from homology"/>
<feature type="transmembrane region" description="Helical" evidence="11">
    <location>
        <begin position="538"/>
        <end position="558"/>
    </location>
</feature>
<dbReference type="Gene3D" id="1.10.287.570">
    <property type="entry name" value="Helical hairpin bin"/>
    <property type="match status" value="1"/>
</dbReference>
<dbReference type="InterPro" id="IPR013769">
    <property type="entry name" value="Band3_cytoplasmic_dom"/>
</dbReference>
<dbReference type="KEGG" id="kmr:108246271"/>
<dbReference type="Pfam" id="PF07565">
    <property type="entry name" value="Band_3_cyto"/>
    <property type="match status" value="2"/>
</dbReference>
<evidence type="ECO:0000256" key="7">
    <source>
        <dbReference type="ARBA" id="ARBA00022989"/>
    </source>
</evidence>
<keyword evidence="6 11" id="KW-0812">Transmembrane</keyword>
<comment type="subcellular location">
    <subcellularLocation>
        <location evidence="1">Cell membrane</location>
        <topology evidence="1">Multi-pass membrane protein</topology>
    </subcellularLocation>
    <subcellularLocation>
        <location evidence="11">Membrane</location>
        <topology evidence="11">Multi-pass membrane protein</topology>
    </subcellularLocation>
</comment>
<dbReference type="AlphaFoldDB" id="A0A3Q3BPK4"/>
<evidence type="ECO:0000256" key="11">
    <source>
        <dbReference type="RuleBase" id="RU362035"/>
    </source>
</evidence>
<name>A0A3Q3BPK4_KRYMA</name>
<dbReference type="PRINTS" id="PR01231">
    <property type="entry name" value="HCO3TRNSPORT"/>
</dbReference>
<evidence type="ECO:0000313" key="15">
    <source>
        <dbReference type="Proteomes" id="UP000264800"/>
    </source>
</evidence>
<evidence type="ECO:0000256" key="4">
    <source>
        <dbReference type="ARBA" id="ARBA00022475"/>
    </source>
</evidence>
<evidence type="ECO:0000256" key="8">
    <source>
        <dbReference type="ARBA" id="ARBA00023065"/>
    </source>
</evidence>
<dbReference type="NCBIfam" id="TIGR00834">
    <property type="entry name" value="ae"/>
    <property type="match status" value="1"/>
</dbReference>
<dbReference type="PRINTS" id="PR00165">
    <property type="entry name" value="ANIONEXCHNGR"/>
</dbReference>
<dbReference type="RefSeq" id="XP_017289226.1">
    <property type="nucleotide sequence ID" value="XM_017433737.3"/>
</dbReference>
<feature type="transmembrane region" description="Helical" evidence="11">
    <location>
        <begin position="787"/>
        <end position="803"/>
    </location>
</feature>
<evidence type="ECO:0000256" key="3">
    <source>
        <dbReference type="ARBA" id="ARBA00022448"/>
    </source>
</evidence>
<dbReference type="GO" id="GO:0016323">
    <property type="term" value="C:basolateral plasma membrane"/>
    <property type="evidence" value="ECO:0007669"/>
    <property type="project" value="TreeGrafter"/>
</dbReference>
<dbReference type="PANTHER" id="PTHR11453:SF12">
    <property type="entry name" value="BAND 3 ANION TRANSPORT PROTEIN"/>
    <property type="match status" value="1"/>
</dbReference>
<dbReference type="PANTHER" id="PTHR11453">
    <property type="entry name" value="ANION EXCHANGE PROTEIN"/>
    <property type="match status" value="1"/>
</dbReference>
<dbReference type="Proteomes" id="UP000264800">
    <property type="component" value="Unplaced"/>
</dbReference>
<dbReference type="InterPro" id="IPR001717">
    <property type="entry name" value="Anion_exchange"/>
</dbReference>
<dbReference type="OrthoDB" id="1735926at2759"/>
<keyword evidence="4" id="KW-1003">Cell membrane</keyword>
<keyword evidence="5" id="KW-0039">Anion exchange</keyword>
<evidence type="ECO:0000313" key="14">
    <source>
        <dbReference type="Ensembl" id="ENSKMAP00000028059.1"/>
    </source>
</evidence>
<evidence type="ECO:0000256" key="1">
    <source>
        <dbReference type="ARBA" id="ARBA00004651"/>
    </source>
</evidence>
<comment type="catalytic activity">
    <reaction evidence="10">
        <text>hydrogencarbonate(in) + chloride(out) = hydrogencarbonate(out) + chloride(in)</text>
        <dbReference type="Rhea" id="RHEA:72363"/>
        <dbReference type="ChEBI" id="CHEBI:17544"/>
        <dbReference type="ChEBI" id="CHEBI:17996"/>
    </reaction>
</comment>
<dbReference type="GO" id="GO:0015106">
    <property type="term" value="F:bicarbonate transmembrane transporter activity"/>
    <property type="evidence" value="ECO:0007669"/>
    <property type="project" value="Ensembl"/>
</dbReference>
<dbReference type="GO" id="GO:0008509">
    <property type="term" value="F:monoatomic anion transmembrane transporter activity"/>
    <property type="evidence" value="ECO:0007669"/>
    <property type="project" value="InterPro"/>
</dbReference>
<reference evidence="14" key="1">
    <citation type="submission" date="2025-08" db="UniProtKB">
        <authorList>
            <consortium name="Ensembl"/>
        </authorList>
    </citation>
    <scope>IDENTIFICATION</scope>
</reference>
<dbReference type="Pfam" id="PF00955">
    <property type="entry name" value="HCO3_cotransp"/>
    <property type="match status" value="1"/>
</dbReference>
<dbReference type="SUPFAM" id="SSF55804">
    <property type="entry name" value="Phoshotransferase/anion transport protein"/>
    <property type="match status" value="1"/>
</dbReference>
<keyword evidence="8 11" id="KW-0406">Ion transport</keyword>
<feature type="transmembrane region" description="Helical" evidence="11">
    <location>
        <begin position="314"/>
        <end position="337"/>
    </location>
</feature>
<keyword evidence="3 11" id="KW-0813">Transport</keyword>
<comment type="similarity">
    <text evidence="2 11">Belongs to the anion exchanger (TC 2.A.31) family.</text>
</comment>
<sequence>MKDQEQPAYWQEMGRWAGYEESFDPQAGVWASSQISYLTFRSLIQLRRTMNTVVTIFDCEEKTLSDIAEKMVAEMVNKKEIRSGDREGVLKSLVQNRSESSDPESQKLTDGVDLHKFSVKERMDESDHVEASMVLVGALDFLEKPTIAFVRLKEAATLDSALEAPEPVRFVLVLIGPSKTDMDYHEMGRAMAALMADKVFNQAALEAKSARELTDALVKFIDCSIIIPPTEIKNEAMLSSIINFQKKLLKDRLQSSEIMPRRNSTTRRVSISSGSPAEDPLARTGRLFGGMIRDVKRRYQYYRSDLTDALNAQALAAIIFIYFAALSPAITFGGLLADKVDNMMGVPELLISTSIQGIIFCFVAAQPILVIGFSGPLLVFEEAFFAFCKSQDIEYIVGRVWVGVWLVIIVVIIVAFEGSFLVRYISRFTQEIFSILISIIFIYETFAKLGRTFKAHPLILNYDHLNATIENPWNPRVEEDFIYDNATGNITFVVNTIKPPYPNTALLSMCLMFGCFFIAFFLRQFKNGTFLPGKVRRLLGDFGVPIAIFLMIVADYNIEDTYTQKLVVPKGLMVSNPAKRGWLINPFGEHKSFPVWLMFASCIPALLVFILIFLESQITTLIISKPERKMVKGSGFHFDLLILVGMGGLSAIFGMPWLSAATVRSVTHANALTVMSKGPKPVIERVLEQRISGIVVALLVGLSILMEPILKLIPMSALFGIFLYMGVTSLNGIQLWDRMLLLLIPKKYHPDEPYATRVSTGRMHLFTAIQMVCLALLWIVKSSPVSLALPFVLILTIPLRMLMTGRLFSELEMKCLDADDAKVTFEEEPGQDVYCESQMPL</sequence>
<dbReference type="Gene3D" id="3.40.930.10">
    <property type="entry name" value="Mannitol-specific EII, Chain A"/>
    <property type="match status" value="1"/>
</dbReference>
<keyword evidence="15" id="KW-1185">Reference proteome</keyword>